<dbReference type="PANTHER" id="PTHR43249">
    <property type="entry name" value="UDP-N-ACETYL-2-AMINO-2-DEOXY-D-GLUCURONATE OXIDASE"/>
    <property type="match status" value="1"/>
</dbReference>
<evidence type="ECO:0000259" key="1">
    <source>
        <dbReference type="Pfam" id="PF01408"/>
    </source>
</evidence>
<sequence length="358" mass="37646">MTTHHRIGIIGVGAIAEVHALAVRDTPGAELVAACCRTEAKGRAFCEKYGGDWFASAEALIETAKPDVVCVCTPSGAHLEPTVAALQHGVHVLCEKPLEIDLDRARRMIAAEQASTARLGGVFPQRFNPVVSTAHAAAAAGRLGNLAVASAYVPWWRDDAYYAPSRWQGTMRLDGGGALINQAIHAVDAMQWLAAAAGAGPAVEAFGYTAQRGHAEGAIEVEDTAVASIRFESGALGLVLASTAMWPGGAMRMHAGGRDGTIEIHEEELVTWRFREELPEDEATRTRFGDARGAGGGADPMAINYSNHTRNLADFLSAIDEGRPSLIGAAEACKSLAIIRAIYASAESGRPVAIEAIA</sequence>
<evidence type="ECO:0000259" key="2">
    <source>
        <dbReference type="Pfam" id="PF22725"/>
    </source>
</evidence>
<dbReference type="Pfam" id="PF22725">
    <property type="entry name" value="GFO_IDH_MocA_C3"/>
    <property type="match status" value="1"/>
</dbReference>
<dbReference type="RefSeq" id="WP_145282977.1">
    <property type="nucleotide sequence ID" value="NZ_CP036291.1"/>
</dbReference>
<dbReference type="Gene3D" id="3.40.50.720">
    <property type="entry name" value="NAD(P)-binding Rossmann-like Domain"/>
    <property type="match status" value="1"/>
</dbReference>
<dbReference type="KEGG" id="pnd:Pla175_16240"/>
<keyword evidence="4" id="KW-1185">Reference proteome</keyword>
<dbReference type="Gene3D" id="3.30.360.10">
    <property type="entry name" value="Dihydrodipicolinate Reductase, domain 2"/>
    <property type="match status" value="1"/>
</dbReference>
<dbReference type="Proteomes" id="UP000317429">
    <property type="component" value="Chromosome"/>
</dbReference>
<keyword evidence="3" id="KW-0560">Oxidoreductase</keyword>
<dbReference type="OrthoDB" id="9815825at2"/>
<gene>
    <name evidence="3" type="primary">ycjS</name>
    <name evidence="3" type="ORF">Pla175_16240</name>
</gene>
<feature type="domain" description="GFO/IDH/MocA-like oxidoreductase" evidence="2">
    <location>
        <begin position="133"/>
        <end position="263"/>
    </location>
</feature>
<dbReference type="EC" id="1.-.-.-" evidence="3"/>
<dbReference type="EMBL" id="CP036291">
    <property type="protein sequence ID" value="QDU88250.1"/>
    <property type="molecule type" value="Genomic_DNA"/>
</dbReference>
<reference evidence="3 4" key="1">
    <citation type="submission" date="2019-02" db="EMBL/GenBank/DDBJ databases">
        <title>Deep-cultivation of Planctomycetes and their phenomic and genomic characterization uncovers novel biology.</title>
        <authorList>
            <person name="Wiegand S."/>
            <person name="Jogler M."/>
            <person name="Boedeker C."/>
            <person name="Pinto D."/>
            <person name="Vollmers J."/>
            <person name="Rivas-Marin E."/>
            <person name="Kohn T."/>
            <person name="Peeters S.H."/>
            <person name="Heuer A."/>
            <person name="Rast P."/>
            <person name="Oberbeckmann S."/>
            <person name="Bunk B."/>
            <person name="Jeske O."/>
            <person name="Meyerdierks A."/>
            <person name="Storesund J.E."/>
            <person name="Kallscheuer N."/>
            <person name="Luecker S."/>
            <person name="Lage O.M."/>
            <person name="Pohl T."/>
            <person name="Merkel B.J."/>
            <person name="Hornburger P."/>
            <person name="Mueller R.-W."/>
            <person name="Bruemmer F."/>
            <person name="Labrenz M."/>
            <person name="Spormann A.M."/>
            <person name="Op den Camp H."/>
            <person name="Overmann J."/>
            <person name="Amann R."/>
            <person name="Jetten M.S.M."/>
            <person name="Mascher T."/>
            <person name="Medema M.H."/>
            <person name="Devos D.P."/>
            <person name="Kaster A.-K."/>
            <person name="Ovreas L."/>
            <person name="Rohde M."/>
            <person name="Galperin M.Y."/>
            <person name="Jogler C."/>
        </authorList>
    </citation>
    <scope>NUCLEOTIDE SEQUENCE [LARGE SCALE GENOMIC DNA]</scope>
    <source>
        <strain evidence="3 4">Pla175</strain>
    </source>
</reference>
<dbReference type="SUPFAM" id="SSF51735">
    <property type="entry name" value="NAD(P)-binding Rossmann-fold domains"/>
    <property type="match status" value="1"/>
</dbReference>
<name>A0A518D9T7_9BACT</name>
<dbReference type="GO" id="GO:0000166">
    <property type="term" value="F:nucleotide binding"/>
    <property type="evidence" value="ECO:0007669"/>
    <property type="project" value="InterPro"/>
</dbReference>
<organism evidence="3 4">
    <name type="scientific">Pirellulimonas nuda</name>
    <dbReference type="NCBI Taxonomy" id="2528009"/>
    <lineage>
        <taxon>Bacteria</taxon>
        <taxon>Pseudomonadati</taxon>
        <taxon>Planctomycetota</taxon>
        <taxon>Planctomycetia</taxon>
        <taxon>Pirellulales</taxon>
        <taxon>Lacipirellulaceae</taxon>
        <taxon>Pirellulimonas</taxon>
    </lineage>
</organism>
<dbReference type="InterPro" id="IPR036291">
    <property type="entry name" value="NAD(P)-bd_dom_sf"/>
</dbReference>
<dbReference type="GO" id="GO:0016491">
    <property type="term" value="F:oxidoreductase activity"/>
    <property type="evidence" value="ECO:0007669"/>
    <property type="project" value="UniProtKB-KW"/>
</dbReference>
<dbReference type="AlphaFoldDB" id="A0A518D9T7"/>
<feature type="domain" description="Gfo/Idh/MocA-like oxidoreductase N-terminal" evidence="1">
    <location>
        <begin position="6"/>
        <end position="117"/>
    </location>
</feature>
<dbReference type="InterPro" id="IPR052515">
    <property type="entry name" value="Gfo/Idh/MocA_Oxidoreductase"/>
</dbReference>
<dbReference type="SUPFAM" id="SSF55347">
    <property type="entry name" value="Glyceraldehyde-3-phosphate dehydrogenase-like, C-terminal domain"/>
    <property type="match status" value="1"/>
</dbReference>
<dbReference type="InterPro" id="IPR000683">
    <property type="entry name" value="Gfo/Idh/MocA-like_OxRdtase_N"/>
</dbReference>
<protein>
    <submittedName>
        <fullName evidence="3">Putative oxidoreductase YcjS</fullName>
        <ecNumber evidence="3">1.-.-.-</ecNumber>
    </submittedName>
</protein>
<evidence type="ECO:0000313" key="3">
    <source>
        <dbReference type="EMBL" id="QDU88250.1"/>
    </source>
</evidence>
<dbReference type="Pfam" id="PF01408">
    <property type="entry name" value="GFO_IDH_MocA"/>
    <property type="match status" value="1"/>
</dbReference>
<evidence type="ECO:0000313" key="4">
    <source>
        <dbReference type="Proteomes" id="UP000317429"/>
    </source>
</evidence>
<proteinExistence type="predicted"/>
<dbReference type="InterPro" id="IPR055170">
    <property type="entry name" value="GFO_IDH_MocA-like_dom"/>
</dbReference>
<dbReference type="PANTHER" id="PTHR43249:SF1">
    <property type="entry name" value="D-GLUCOSIDE 3-DEHYDROGENASE"/>
    <property type="match status" value="1"/>
</dbReference>
<accession>A0A518D9T7</accession>